<dbReference type="EMBL" id="KV427665">
    <property type="protein sequence ID" value="KZT01395.1"/>
    <property type="molecule type" value="Genomic_DNA"/>
</dbReference>
<keyword evidence="3" id="KW-1185">Reference proteome</keyword>
<accession>A0A165BP12</accession>
<dbReference type="OrthoDB" id="10558209at2759"/>
<evidence type="ECO:0000313" key="3">
    <source>
        <dbReference type="Proteomes" id="UP000076871"/>
    </source>
</evidence>
<feature type="transmembrane region" description="Helical" evidence="1">
    <location>
        <begin position="102"/>
        <end position="121"/>
    </location>
</feature>
<organism evidence="2 3">
    <name type="scientific">Laetiporus sulphureus 93-53</name>
    <dbReference type="NCBI Taxonomy" id="1314785"/>
    <lineage>
        <taxon>Eukaryota</taxon>
        <taxon>Fungi</taxon>
        <taxon>Dikarya</taxon>
        <taxon>Basidiomycota</taxon>
        <taxon>Agaricomycotina</taxon>
        <taxon>Agaricomycetes</taxon>
        <taxon>Polyporales</taxon>
        <taxon>Laetiporus</taxon>
    </lineage>
</organism>
<dbReference type="GeneID" id="63819664"/>
<keyword evidence="1" id="KW-0812">Transmembrane</keyword>
<sequence length="150" mass="16564">MSWTQVVQDAGSVPPDGVLEMSGRLQPWPSPAAHTMILGTIIPTVAGLLMLFKDVSSFIPIHKALRRTFRAVLSPFRNFLTLDDLEECPERAPPPATWKRRALVLGAALECMAWIAAFVYARAIDDRSMALEAVVASVTWVRAFHFPYAG</sequence>
<dbReference type="InParanoid" id="A0A165BP12"/>
<keyword evidence="1" id="KW-1133">Transmembrane helix</keyword>
<proteinExistence type="predicted"/>
<protein>
    <submittedName>
        <fullName evidence="2">Uncharacterized protein</fullName>
    </submittedName>
</protein>
<name>A0A165BP12_9APHY</name>
<gene>
    <name evidence="2" type="ORF">LAESUDRAFT_482639</name>
</gene>
<dbReference type="Proteomes" id="UP000076871">
    <property type="component" value="Unassembled WGS sequence"/>
</dbReference>
<evidence type="ECO:0000313" key="2">
    <source>
        <dbReference type="EMBL" id="KZT01395.1"/>
    </source>
</evidence>
<evidence type="ECO:0000256" key="1">
    <source>
        <dbReference type="SAM" id="Phobius"/>
    </source>
</evidence>
<dbReference type="RefSeq" id="XP_040759135.1">
    <property type="nucleotide sequence ID" value="XM_040902633.1"/>
</dbReference>
<reference evidence="2 3" key="1">
    <citation type="journal article" date="2016" name="Mol. Biol. Evol.">
        <title>Comparative Genomics of Early-Diverging Mushroom-Forming Fungi Provides Insights into the Origins of Lignocellulose Decay Capabilities.</title>
        <authorList>
            <person name="Nagy L.G."/>
            <person name="Riley R."/>
            <person name="Tritt A."/>
            <person name="Adam C."/>
            <person name="Daum C."/>
            <person name="Floudas D."/>
            <person name="Sun H."/>
            <person name="Yadav J.S."/>
            <person name="Pangilinan J."/>
            <person name="Larsson K.H."/>
            <person name="Matsuura K."/>
            <person name="Barry K."/>
            <person name="Labutti K."/>
            <person name="Kuo R."/>
            <person name="Ohm R.A."/>
            <person name="Bhattacharya S.S."/>
            <person name="Shirouzu T."/>
            <person name="Yoshinaga Y."/>
            <person name="Martin F.M."/>
            <person name="Grigoriev I.V."/>
            <person name="Hibbett D.S."/>
        </authorList>
    </citation>
    <scope>NUCLEOTIDE SEQUENCE [LARGE SCALE GENOMIC DNA]</scope>
    <source>
        <strain evidence="2 3">93-53</strain>
    </source>
</reference>
<dbReference type="AlphaFoldDB" id="A0A165BP12"/>
<keyword evidence="1" id="KW-0472">Membrane</keyword>
<dbReference type="STRING" id="1314785.A0A165BP12"/>
<feature type="transmembrane region" description="Helical" evidence="1">
    <location>
        <begin position="32"/>
        <end position="52"/>
    </location>
</feature>